<reference evidence="2" key="1">
    <citation type="submission" date="2014-10" db="EMBL/GenBank/DDBJ databases">
        <authorList>
            <person name="Kuske C.R."/>
            <person name="Challacombe J.F."/>
            <person name="Daligault H.E."/>
            <person name="Davenport K.W."/>
            <person name="Johnson S.L."/>
            <person name="Siddaramappa S."/>
            <person name="Petersen J.M."/>
        </authorList>
    </citation>
    <scope>NUCLEOTIDE SEQUENCE [LARGE SCALE GENOMIC DNA]</scope>
    <source>
        <strain evidence="2">CA97-1460</strain>
    </source>
</reference>
<gene>
    <name evidence="1" type="ORF">KX01_1556</name>
</gene>
<sequence length="37" mass="4074">MRKIALILTAILAFSATTINITYAMGHNSDPQARKQL</sequence>
<protein>
    <submittedName>
        <fullName evidence="1">Putative membrane protein</fullName>
    </submittedName>
</protein>
<keyword evidence="2" id="KW-1185">Reference proteome</keyword>
<organism evidence="1 2">
    <name type="scientific">Francisella frigiditurris</name>
    <dbReference type="NCBI Taxonomy" id="1542390"/>
    <lineage>
        <taxon>Bacteria</taxon>
        <taxon>Pseudomonadati</taxon>
        <taxon>Pseudomonadota</taxon>
        <taxon>Gammaproteobacteria</taxon>
        <taxon>Thiotrichales</taxon>
        <taxon>Francisellaceae</taxon>
        <taxon>Francisella</taxon>
    </lineage>
</organism>
<dbReference type="Proteomes" id="UP000182521">
    <property type="component" value="Chromosome"/>
</dbReference>
<name>A0A1J0KTG1_9GAMM</name>
<dbReference type="AlphaFoldDB" id="A0A1J0KTG1"/>
<dbReference type="EMBL" id="CP009654">
    <property type="protein sequence ID" value="APC96924.1"/>
    <property type="molecule type" value="Genomic_DNA"/>
</dbReference>
<accession>A0A1J0KTG1</accession>
<proteinExistence type="predicted"/>
<dbReference type="KEGG" id="frc:KX01_1556"/>
<evidence type="ECO:0000313" key="1">
    <source>
        <dbReference type="EMBL" id="APC96924.1"/>
    </source>
</evidence>
<evidence type="ECO:0000313" key="2">
    <source>
        <dbReference type="Proteomes" id="UP000182521"/>
    </source>
</evidence>